<keyword evidence="2 5" id="KW-0812">Transmembrane</keyword>
<name>A0A6B2L0G0_9EUKA</name>
<organism evidence="6">
    <name type="scientific">Arcella intermedia</name>
    <dbReference type="NCBI Taxonomy" id="1963864"/>
    <lineage>
        <taxon>Eukaryota</taxon>
        <taxon>Amoebozoa</taxon>
        <taxon>Tubulinea</taxon>
        <taxon>Elardia</taxon>
        <taxon>Arcellinida</taxon>
        <taxon>Sphaerothecina</taxon>
        <taxon>Arcellidae</taxon>
        <taxon>Arcella</taxon>
    </lineage>
</organism>
<feature type="transmembrane region" description="Helical" evidence="5">
    <location>
        <begin position="319"/>
        <end position="338"/>
    </location>
</feature>
<feature type="transmembrane region" description="Helical" evidence="5">
    <location>
        <begin position="38"/>
        <end position="57"/>
    </location>
</feature>
<dbReference type="EMBL" id="GIBP01001514">
    <property type="protein sequence ID" value="NDV30483.1"/>
    <property type="molecule type" value="Transcribed_RNA"/>
</dbReference>
<accession>A0A6B2L0G0</accession>
<feature type="transmembrane region" description="Helical" evidence="5">
    <location>
        <begin position="224"/>
        <end position="244"/>
    </location>
</feature>
<evidence type="ECO:0000256" key="3">
    <source>
        <dbReference type="ARBA" id="ARBA00022989"/>
    </source>
</evidence>
<dbReference type="GO" id="GO:0016020">
    <property type="term" value="C:membrane"/>
    <property type="evidence" value="ECO:0007669"/>
    <property type="project" value="UniProtKB-SubCell"/>
</dbReference>
<evidence type="ECO:0000256" key="1">
    <source>
        <dbReference type="ARBA" id="ARBA00004141"/>
    </source>
</evidence>
<proteinExistence type="predicted"/>
<protein>
    <recommendedName>
        <fullName evidence="7">Amino acid permease/ SLC12A domain-containing protein</fullName>
    </recommendedName>
</protein>
<dbReference type="Pfam" id="PF13520">
    <property type="entry name" value="AA_permease_2"/>
    <property type="match status" value="1"/>
</dbReference>
<keyword evidence="3 5" id="KW-1133">Transmembrane helix</keyword>
<dbReference type="GO" id="GO:0015171">
    <property type="term" value="F:amino acid transmembrane transporter activity"/>
    <property type="evidence" value="ECO:0007669"/>
    <property type="project" value="TreeGrafter"/>
</dbReference>
<feature type="transmembrane region" description="Helical" evidence="5">
    <location>
        <begin position="410"/>
        <end position="430"/>
    </location>
</feature>
<feature type="transmembrane region" description="Helical" evidence="5">
    <location>
        <begin position="143"/>
        <end position="165"/>
    </location>
</feature>
<dbReference type="AlphaFoldDB" id="A0A6B2L0G0"/>
<comment type="subcellular location">
    <subcellularLocation>
        <location evidence="1">Membrane</location>
        <topology evidence="1">Multi-pass membrane protein</topology>
    </subcellularLocation>
</comment>
<reference evidence="6" key="1">
    <citation type="journal article" date="2020" name="J. Eukaryot. Microbiol.">
        <title>De novo Sequencing, Assembly and Annotation of the Transcriptome for the Free-Living Testate Amoeba Arcella intermedia.</title>
        <authorList>
            <person name="Ribeiro G.M."/>
            <person name="Porfirio-Sousa A.L."/>
            <person name="Maurer-Alcala X.X."/>
            <person name="Katz L.A."/>
            <person name="Lahr D.J.G."/>
        </authorList>
    </citation>
    <scope>NUCLEOTIDE SEQUENCE</scope>
</reference>
<feature type="transmembrane region" description="Helical" evidence="5">
    <location>
        <begin position="382"/>
        <end position="404"/>
    </location>
</feature>
<feature type="transmembrane region" description="Helical" evidence="5">
    <location>
        <begin position="278"/>
        <end position="298"/>
    </location>
</feature>
<feature type="transmembrane region" description="Helical" evidence="5">
    <location>
        <begin position="344"/>
        <end position="362"/>
    </location>
</feature>
<feature type="transmembrane region" description="Helical" evidence="5">
    <location>
        <begin position="118"/>
        <end position="137"/>
    </location>
</feature>
<dbReference type="PANTHER" id="PTHR43243">
    <property type="entry name" value="INNER MEMBRANE TRANSPORTER YGJI-RELATED"/>
    <property type="match status" value="1"/>
</dbReference>
<dbReference type="InterPro" id="IPR002293">
    <property type="entry name" value="AA/rel_permease1"/>
</dbReference>
<sequence>MLHHKKLGQLVATAISGNDITSSCLYVVGLSVFYSGKFAPLSLFLVVIVLYLFRGVYAEVGSALPLNGGAYNVLLNTTSKSVASLAAALTMLSYVATAVVSASSAIEYLKDLWPDCNVTWFTIGLLFLFALLNLVGISESSAVALAIFLVHLTVLSVLIVCSAIYGFKTNWVILKENWDLPPIRSIPLDVFYGFCSGLLGVSGFETSANFIEEQEKGVFPLTLRNMWVCVAFFNPVITVLGMAVVDMTTFITNQRVILSQIGYISGGVWLQYMVSIDAILVLSGAVLTGYVGITGLVHRMALDRLLPNFLLHKNSCRDTNHFIIFAFFLTTSSLFLIVSNQVQILSGVYTVSFLSVMALFAVGNMLLKYKRAKLHRDIKTKWVFVLLALFSVLSALGGNIALELDVLKYFSIYFGGTMFIVVVMIGRVNILRFSLFFLSKLKSCHPITERLKKYAKSIRSQELIFFTRKGDLHVLNKALMYVRDNESSNTLTVVHAYEEEKDIPPNLVRNVEFLDHLYPKIRVNLFLVHGKFSPRTTNYVAKKLNVPKNYMFMACPDGYFPHNIGEFGGVRLITH</sequence>
<keyword evidence="4 5" id="KW-0472">Membrane</keyword>
<evidence type="ECO:0000313" key="6">
    <source>
        <dbReference type="EMBL" id="NDV30483.1"/>
    </source>
</evidence>
<evidence type="ECO:0008006" key="7">
    <source>
        <dbReference type="Google" id="ProtNLM"/>
    </source>
</evidence>
<dbReference type="Gene3D" id="1.20.1740.10">
    <property type="entry name" value="Amino acid/polyamine transporter I"/>
    <property type="match status" value="1"/>
</dbReference>
<dbReference type="PANTHER" id="PTHR43243:SF11">
    <property type="entry name" value="AMINO ACID PERMEASE_ SLC12A DOMAIN-CONTAINING PROTEIN"/>
    <property type="match status" value="1"/>
</dbReference>
<evidence type="ECO:0000256" key="2">
    <source>
        <dbReference type="ARBA" id="ARBA00022692"/>
    </source>
</evidence>
<feature type="transmembrane region" description="Helical" evidence="5">
    <location>
        <begin position="82"/>
        <end position="106"/>
    </location>
</feature>
<evidence type="ECO:0000256" key="5">
    <source>
        <dbReference type="SAM" id="Phobius"/>
    </source>
</evidence>
<evidence type="ECO:0000256" key="4">
    <source>
        <dbReference type="ARBA" id="ARBA00023136"/>
    </source>
</evidence>